<dbReference type="AlphaFoldDB" id="A0A2P2SVX7"/>
<proteinExistence type="predicted"/>
<dbReference type="GeneID" id="28834064"/>
<evidence type="ECO:0000313" key="2">
    <source>
        <dbReference type="EMBL" id="OBU01005.1"/>
    </source>
</evidence>
<dbReference type="OrthoDB" id="73875at2759"/>
<dbReference type="STRING" id="342668.A0A2P2SVX7"/>
<dbReference type="EMBL" id="KV460207">
    <property type="protein sequence ID" value="OBU01005.1"/>
    <property type="molecule type" value="Genomic_DNA"/>
</dbReference>
<dbReference type="RefSeq" id="XP_018134737.1">
    <property type="nucleotide sequence ID" value="XM_018270206.1"/>
</dbReference>
<feature type="compositionally biased region" description="Basic and acidic residues" evidence="1">
    <location>
        <begin position="154"/>
        <end position="175"/>
    </location>
</feature>
<accession>A0A2P2SVX7</accession>
<organism evidence="2 3">
    <name type="scientific">Pseudogymnoascus verrucosus</name>
    <dbReference type="NCBI Taxonomy" id="342668"/>
    <lineage>
        <taxon>Eukaryota</taxon>
        <taxon>Fungi</taxon>
        <taxon>Dikarya</taxon>
        <taxon>Ascomycota</taxon>
        <taxon>Pezizomycotina</taxon>
        <taxon>Leotiomycetes</taxon>
        <taxon>Thelebolales</taxon>
        <taxon>Thelebolaceae</taxon>
        <taxon>Pseudogymnoascus</taxon>
    </lineage>
</organism>
<keyword evidence="3" id="KW-1185">Reference proteome</keyword>
<evidence type="ECO:0000256" key="1">
    <source>
        <dbReference type="SAM" id="MobiDB-lite"/>
    </source>
</evidence>
<sequence>MLVCADLEIEVARNTNHHDDTGDYTCHGGLQSYCCANFSTPPTKSQLAAKAAAAASSAAAAAASNAAEIAKEAAEALAEQAAIDLAAKAFCRIAVPALLAPLELLEDLIPIVGEILDLIEIAATPALITACTDAIEKEGSAEFKIFGKEHTISGFEKPTEKPKNTRASESEHSTASDKASSSCALNARVALRDATSSNIHETSTVVVNRRVCDGSGPYAQACLHYSFVISRNAPHLNTIQCLGKNGNVGRPIVPIYNAQHNEGWINGWMQAPNLNCQRDEYPPDIIWQGRDNSLNFVRLIPSSANIVGAALFAGICDNYADFETSIKNRQAYRVEVNRCRTTHWYTVTRESTVPALSLDFVGLAGYAGAGMAENLCYPSVLVDDPGFALLTNDKYYNAHLDDKAYNREYADEPIGIVTAGHVNNPGWNKRWTDPQIDPEDIVLNEGNSTRKPTDEELLKQFGIIKCKSQGCEDEKSFFGIESARTMGPGSTAIARATPGDITAAVESTALTVTSSPQFQQISPQLARITEKPVLSPADELAS</sequence>
<dbReference type="Proteomes" id="UP000091956">
    <property type="component" value="Unassembled WGS sequence"/>
</dbReference>
<gene>
    <name evidence="2" type="ORF">VE01_00678</name>
</gene>
<name>A0A2P2SVX7_9PEZI</name>
<evidence type="ECO:0000313" key="3">
    <source>
        <dbReference type="Proteomes" id="UP000091956"/>
    </source>
</evidence>
<reference evidence="2 3" key="1">
    <citation type="submission" date="2016-03" db="EMBL/GenBank/DDBJ databases">
        <title>Comparative genomics of Pseudogymnoascus destructans, the fungus causing white-nose syndrome of bats.</title>
        <authorList>
            <person name="Palmer J.M."/>
            <person name="Drees K.P."/>
            <person name="Foster J.T."/>
            <person name="Lindner D.L."/>
        </authorList>
    </citation>
    <scope>NUCLEOTIDE SEQUENCE [LARGE SCALE GENOMIC DNA]</scope>
    <source>
        <strain evidence="2 3">UAMH 10579</strain>
    </source>
</reference>
<protein>
    <submittedName>
        <fullName evidence="2">Uncharacterized protein</fullName>
    </submittedName>
</protein>
<feature type="region of interest" description="Disordered" evidence="1">
    <location>
        <begin position="154"/>
        <end position="180"/>
    </location>
</feature>
<reference evidence="3" key="2">
    <citation type="journal article" date="2018" name="Nat. Commun.">
        <title>Extreme sensitivity to ultraviolet light in the fungal pathogen causing white-nose syndrome of bats.</title>
        <authorList>
            <person name="Palmer J.M."/>
            <person name="Drees K.P."/>
            <person name="Foster J.T."/>
            <person name="Lindner D.L."/>
        </authorList>
    </citation>
    <scope>NUCLEOTIDE SEQUENCE [LARGE SCALE GENOMIC DNA]</scope>
    <source>
        <strain evidence="3">UAMH 10579</strain>
    </source>
</reference>